<dbReference type="NCBIfam" id="NF047422">
    <property type="entry name" value="YfmF_fam"/>
    <property type="match status" value="1"/>
</dbReference>
<dbReference type="SUPFAM" id="SSF63411">
    <property type="entry name" value="LuxS/MPP-like metallohydrolase"/>
    <property type="match status" value="2"/>
</dbReference>
<reference evidence="2 3" key="1">
    <citation type="journal article" date="2023" name="Int. J. Syst. Evol. Microbiol.">
        <title>Streptococcus sciuri sp. nov., Staphylococcus marylandisciuri sp. nov. and Staphylococcus americanisciuri sp. nov., isolated from faeces of eastern grey squirrel (Sciurus carolinensis).</title>
        <authorList>
            <person name="Volokhov D.V."/>
            <person name="Zagorodnyaya T.A."/>
            <person name="Furtak V.A."/>
            <person name="Nattanmai G."/>
            <person name="Randall L."/>
            <person name="Jose S."/>
            <person name="Gao Y."/>
            <person name="Eisenberg T."/>
            <person name="Delmonte P."/>
            <person name="Blom J."/>
            <person name="Mitchell K.K."/>
        </authorList>
    </citation>
    <scope>NUCLEOTIDE SEQUENCE [LARGE SCALE GENOMIC DNA]</scope>
    <source>
        <strain evidence="2 3">SQ8-PEA</strain>
    </source>
</reference>
<sequence>MTTNHRDNNNLLHIIQTPKFKTTTLTVKFIAPLEEETITSRALLSKVLVRATNQWPTDKAFNRYLSNLYGAYVNSHVTKFKNNHVISISLEIVNERYLKDQTPLVEKGIELLAEIITNPLLEGQAFNSNFVTQEKSLLKKKLEAVVDNKPQYSFLKLLQHMFGNHPYRHLSSGRLEDISDITPKSLYHTYMSMLENDYCVAYVVGNVDKTNVTQLFNKHIHINKRQLNTSVAEPLKERHDKPCYVVERDDVDQAKVNLGFTFPTRFGHKDYYSMIVLNMIYGGDPSSVLFNELREKQSLAYSIHSQIDAKNGYMFVLSGVSSAKYNQAKKTIIGEFEKLQRGEFSDTQLELAKKVLISQRNESQDRPKSMIEILNNSILLDEPLTHDAFVKGVNSVTKEEVINLALETQLDTVYILAQEEGGEV</sequence>
<accession>A0ABT2QS07</accession>
<keyword evidence="3" id="KW-1185">Reference proteome</keyword>
<dbReference type="RefSeq" id="WP_262856437.1">
    <property type="nucleotide sequence ID" value="NZ_JAOPKZ010000014.1"/>
</dbReference>
<evidence type="ECO:0000259" key="1">
    <source>
        <dbReference type="Pfam" id="PF05193"/>
    </source>
</evidence>
<gene>
    <name evidence="2" type="ORF">N9R04_08555</name>
</gene>
<dbReference type="Pfam" id="PF05193">
    <property type="entry name" value="Peptidase_M16_C"/>
    <property type="match status" value="1"/>
</dbReference>
<feature type="domain" description="Peptidase M16 C-terminal" evidence="1">
    <location>
        <begin position="180"/>
        <end position="356"/>
    </location>
</feature>
<dbReference type="PANTHER" id="PTHR11851:SF186">
    <property type="entry name" value="INACTIVE METALLOPROTEASE YMFF-RELATED"/>
    <property type="match status" value="1"/>
</dbReference>
<dbReference type="Gene3D" id="3.30.830.10">
    <property type="entry name" value="Metalloenzyme, LuxS/M16 peptidase-like"/>
    <property type="match status" value="2"/>
</dbReference>
<dbReference type="EMBL" id="JAOPKZ010000014">
    <property type="protein sequence ID" value="MCU5746758.1"/>
    <property type="molecule type" value="Genomic_DNA"/>
</dbReference>
<evidence type="ECO:0000313" key="2">
    <source>
        <dbReference type="EMBL" id="MCU5746758.1"/>
    </source>
</evidence>
<proteinExistence type="predicted"/>
<dbReference type="PANTHER" id="PTHR11851">
    <property type="entry name" value="METALLOPROTEASE"/>
    <property type="match status" value="1"/>
</dbReference>
<dbReference type="Proteomes" id="UP001209553">
    <property type="component" value="Unassembled WGS sequence"/>
</dbReference>
<organism evidence="2 3">
    <name type="scientific">Staphylococcus marylandisciuri</name>
    <dbReference type="NCBI Taxonomy" id="2981529"/>
    <lineage>
        <taxon>Bacteria</taxon>
        <taxon>Bacillati</taxon>
        <taxon>Bacillota</taxon>
        <taxon>Bacilli</taxon>
        <taxon>Bacillales</taxon>
        <taxon>Staphylococcaceae</taxon>
        <taxon>Staphylococcus</taxon>
    </lineage>
</organism>
<evidence type="ECO:0000313" key="3">
    <source>
        <dbReference type="Proteomes" id="UP001209553"/>
    </source>
</evidence>
<protein>
    <submittedName>
        <fullName evidence="2">Insulinase family protein</fullName>
    </submittedName>
</protein>
<dbReference type="InterPro" id="IPR007863">
    <property type="entry name" value="Peptidase_M16_C"/>
</dbReference>
<name>A0ABT2QS07_9STAP</name>
<dbReference type="InterPro" id="IPR011249">
    <property type="entry name" value="Metalloenz_LuxS/M16"/>
</dbReference>
<comment type="caution">
    <text evidence="2">The sequence shown here is derived from an EMBL/GenBank/DDBJ whole genome shotgun (WGS) entry which is preliminary data.</text>
</comment>
<dbReference type="InterPro" id="IPR050361">
    <property type="entry name" value="MPP/UQCRC_Complex"/>
</dbReference>